<dbReference type="InterPro" id="IPR024500">
    <property type="entry name" value="DUF3074"/>
</dbReference>
<keyword evidence="4" id="KW-1185">Reference proteome</keyword>
<evidence type="ECO:0000259" key="2">
    <source>
        <dbReference type="Pfam" id="PF11274"/>
    </source>
</evidence>
<evidence type="ECO:0000313" key="3">
    <source>
        <dbReference type="EMBL" id="KAF4490446.1"/>
    </source>
</evidence>
<dbReference type="SUPFAM" id="SSF55961">
    <property type="entry name" value="Bet v1-like"/>
    <property type="match status" value="1"/>
</dbReference>
<evidence type="ECO:0000313" key="4">
    <source>
        <dbReference type="Proteomes" id="UP000737391"/>
    </source>
</evidence>
<feature type="region of interest" description="Disordered" evidence="1">
    <location>
        <begin position="272"/>
        <end position="295"/>
    </location>
</feature>
<reference evidence="3" key="1">
    <citation type="submission" date="2020-01" db="EMBL/GenBank/DDBJ databases">
        <title>Identification and distribution of gene clusters putatively required for synthesis of sphingolipid metabolism inhibitors in phylogenetically diverse species of the filamentous fungus Fusarium.</title>
        <authorList>
            <person name="Kim H.-S."/>
            <person name="Busman M."/>
            <person name="Brown D.W."/>
            <person name="Divon H."/>
            <person name="Uhlig S."/>
            <person name="Proctor R.H."/>
        </authorList>
    </citation>
    <scope>NUCLEOTIDE SEQUENCE</scope>
    <source>
        <strain evidence="3">NRRL 31653</strain>
    </source>
</reference>
<dbReference type="Pfam" id="PF11274">
    <property type="entry name" value="DUF3074"/>
    <property type="match status" value="1"/>
</dbReference>
<dbReference type="InterPro" id="IPR023393">
    <property type="entry name" value="START-like_dom_sf"/>
</dbReference>
<sequence length="660" mass="72267">MGGNHHEPLEAMGPVEWEQVPQDDDVLEEFLADVLSETQTVVESVPVPAKKDASSSVGRARSKTESAASAPDIKRALTLRQKAEAIGQAQDLQKEWKEIKVSAKENPLGISVYKLSAKDGRGAWFARRSVHEGLSFNDWKKGLSVEFSETMKVQGAPGSGNIRGIGADKRVEDKQIGDHGQLQVFQLSAQFPGPTAPRDFVTLLLTSETSVKPAQGSRPLRQYMIVSKPCEHPECPPRQGIIRGYYESVEVIREVPVDKFASKRSLSSADLLDRDEGRVASPKPGSEGHGSMPLDEPATAVEWLMVTRSDPGGSVPRFLIEKGTPPGIVGDAGKFLKWVMSKAMHGFAEPEETGEANNTSDVAEAFITNDAKSTAAPKPTANLEGTKAETVMSTNQDDPFPGSNGLYGVIAGAIGAASSYIPTSLLKTWGTGSDFVSTDGSVSDAHAIAGEQHADDSDTSSIRSFASALEKSVTAENKSPDSLVESQSETSRSNPQQSQQSLADKELRKLEQKKKKLDEKMARLEERRQSKLLGDKEKDAATVAKLREKHEKEVAKQEEKYRREVRKLEEKRERDQRKAEERRRKAAEQEEKNNLSLELERVRAERDVARRQIELLEGQVGELQAQNTMLVRKLGKNGMLDSPGSPSPSIKSLQRAQTDV</sequence>
<feature type="region of interest" description="Disordered" evidence="1">
    <location>
        <begin position="471"/>
        <end position="504"/>
    </location>
</feature>
<feature type="region of interest" description="Disordered" evidence="1">
    <location>
        <begin position="46"/>
        <end position="71"/>
    </location>
</feature>
<organism evidence="3 4">
    <name type="scientific">Fusarium agapanthi</name>
    <dbReference type="NCBI Taxonomy" id="1803897"/>
    <lineage>
        <taxon>Eukaryota</taxon>
        <taxon>Fungi</taxon>
        <taxon>Dikarya</taxon>
        <taxon>Ascomycota</taxon>
        <taxon>Pezizomycotina</taxon>
        <taxon>Sordariomycetes</taxon>
        <taxon>Hypocreomycetidae</taxon>
        <taxon>Hypocreales</taxon>
        <taxon>Nectriaceae</taxon>
        <taxon>Fusarium</taxon>
        <taxon>Fusarium fujikuroi species complex</taxon>
    </lineage>
</organism>
<feature type="domain" description="DUF3074" evidence="2">
    <location>
        <begin position="124"/>
        <end position="339"/>
    </location>
</feature>
<proteinExistence type="predicted"/>
<evidence type="ECO:0000256" key="1">
    <source>
        <dbReference type="SAM" id="MobiDB-lite"/>
    </source>
</evidence>
<feature type="compositionally biased region" description="Polar residues" evidence="1">
    <location>
        <begin position="484"/>
        <end position="502"/>
    </location>
</feature>
<dbReference type="Proteomes" id="UP000737391">
    <property type="component" value="Unassembled WGS sequence"/>
</dbReference>
<feature type="region of interest" description="Disordered" evidence="1">
    <location>
        <begin position="518"/>
        <end position="597"/>
    </location>
</feature>
<dbReference type="PANTHER" id="PTHR19308:SF14">
    <property type="entry name" value="START DOMAIN-CONTAINING PROTEIN"/>
    <property type="match status" value="1"/>
</dbReference>
<feature type="compositionally biased region" description="Polar residues" evidence="1">
    <location>
        <begin position="647"/>
        <end position="660"/>
    </location>
</feature>
<gene>
    <name evidence="3" type="ORF">FAGAP_10780</name>
</gene>
<dbReference type="AlphaFoldDB" id="A0A9P5B1J4"/>
<protein>
    <recommendedName>
        <fullName evidence="2">DUF3074 domain-containing protein</fullName>
    </recommendedName>
</protein>
<name>A0A9P5B1J4_9HYPO</name>
<dbReference type="InterPro" id="IPR051213">
    <property type="entry name" value="START_lipid_transfer"/>
</dbReference>
<comment type="caution">
    <text evidence="3">The sequence shown here is derived from an EMBL/GenBank/DDBJ whole genome shotgun (WGS) entry which is preliminary data.</text>
</comment>
<accession>A0A9P5B1J4</accession>
<dbReference type="EMBL" id="LUFC02000954">
    <property type="protein sequence ID" value="KAF4490446.1"/>
    <property type="molecule type" value="Genomic_DNA"/>
</dbReference>
<dbReference type="Gene3D" id="3.30.530.20">
    <property type="match status" value="1"/>
</dbReference>
<dbReference type="OrthoDB" id="5403181at2759"/>
<dbReference type="PANTHER" id="PTHR19308">
    <property type="entry name" value="PHOSPHATIDYLCHOLINE TRANSFER PROTEIN"/>
    <property type="match status" value="1"/>
</dbReference>
<feature type="region of interest" description="Disordered" evidence="1">
    <location>
        <begin position="634"/>
        <end position="660"/>
    </location>
</feature>